<dbReference type="PANTHER" id="PTHR36966">
    <property type="entry name" value="REP-ASSOCIATED TYROSINE TRANSPOSASE"/>
    <property type="match status" value="1"/>
</dbReference>
<sequence>MFKSVFMGFSYQIQDQFAPHFITFTVRQWVDVFTRKCYADILIDSLKFCQKNKGLKIYAWVIMSNHCHLIVSSEKVPLSDIIRDLKKFTSKAIYDAISKNPDESRKKWLLWILKKNDKIWFWKNGYHGEEIFSENFMMTKINYIHQNPVRAGIVEKEEEYIYSSCGDFYGIRRGMIDLEDI</sequence>
<reference evidence="2 3" key="1">
    <citation type="submission" date="2019-02" db="EMBL/GenBank/DDBJ databases">
        <title>Genomic Encyclopedia of Archaeal and Bacterial Type Strains, Phase II (KMG-II): from individual species to whole genera.</title>
        <authorList>
            <person name="Goeker M."/>
        </authorList>
    </citation>
    <scope>NUCLEOTIDE SEQUENCE [LARGE SCALE GENOMIC DNA]</scope>
    <source>
        <strain evidence="2 3">DSM 21411</strain>
    </source>
</reference>
<gene>
    <name evidence="2" type="ORF">BC751_2687</name>
</gene>
<dbReference type="InterPro" id="IPR036515">
    <property type="entry name" value="Transposase_17_sf"/>
</dbReference>
<evidence type="ECO:0000313" key="2">
    <source>
        <dbReference type="EMBL" id="RZS97090.1"/>
    </source>
</evidence>
<dbReference type="AlphaFoldDB" id="A0A4Q7PBY6"/>
<dbReference type="NCBIfam" id="NF047646">
    <property type="entry name" value="REP_Tyr_transpos"/>
    <property type="match status" value="1"/>
</dbReference>
<name>A0A4Q7PBY6_9BACT</name>
<dbReference type="GO" id="GO:0043565">
    <property type="term" value="F:sequence-specific DNA binding"/>
    <property type="evidence" value="ECO:0007669"/>
    <property type="project" value="TreeGrafter"/>
</dbReference>
<dbReference type="InterPro" id="IPR002686">
    <property type="entry name" value="Transposase_17"/>
</dbReference>
<feature type="domain" description="Transposase IS200-like" evidence="1">
    <location>
        <begin position="16"/>
        <end position="147"/>
    </location>
</feature>
<keyword evidence="3" id="KW-1185">Reference proteome</keyword>
<evidence type="ECO:0000313" key="3">
    <source>
        <dbReference type="Proteomes" id="UP000292209"/>
    </source>
</evidence>
<dbReference type="Proteomes" id="UP000292209">
    <property type="component" value="Unassembled WGS sequence"/>
</dbReference>
<dbReference type="PANTHER" id="PTHR36966:SF1">
    <property type="entry name" value="REP-ASSOCIATED TYROSINE TRANSPOSASE"/>
    <property type="match status" value="1"/>
</dbReference>
<dbReference type="Gene3D" id="3.30.70.1290">
    <property type="entry name" value="Transposase IS200-like"/>
    <property type="match status" value="1"/>
</dbReference>
<dbReference type="EMBL" id="SGXG01000001">
    <property type="protein sequence ID" value="RZS97090.1"/>
    <property type="molecule type" value="Genomic_DNA"/>
</dbReference>
<evidence type="ECO:0000259" key="1">
    <source>
        <dbReference type="SMART" id="SM01321"/>
    </source>
</evidence>
<dbReference type="InterPro" id="IPR052715">
    <property type="entry name" value="RAYT_transposase"/>
</dbReference>
<organism evidence="2 3">
    <name type="scientific">Cecembia calidifontis</name>
    <dbReference type="NCBI Taxonomy" id="1187080"/>
    <lineage>
        <taxon>Bacteria</taxon>
        <taxon>Pseudomonadati</taxon>
        <taxon>Bacteroidota</taxon>
        <taxon>Cytophagia</taxon>
        <taxon>Cytophagales</taxon>
        <taxon>Cyclobacteriaceae</taxon>
        <taxon>Cecembia</taxon>
    </lineage>
</organism>
<dbReference type="SMART" id="SM01321">
    <property type="entry name" value="Y1_Tnp"/>
    <property type="match status" value="1"/>
</dbReference>
<proteinExistence type="predicted"/>
<dbReference type="Pfam" id="PF01797">
    <property type="entry name" value="Y1_Tnp"/>
    <property type="match status" value="1"/>
</dbReference>
<accession>A0A4Q7PBY6</accession>
<dbReference type="GO" id="GO:0004803">
    <property type="term" value="F:transposase activity"/>
    <property type="evidence" value="ECO:0007669"/>
    <property type="project" value="InterPro"/>
</dbReference>
<dbReference type="SUPFAM" id="SSF143422">
    <property type="entry name" value="Transposase IS200-like"/>
    <property type="match status" value="1"/>
</dbReference>
<comment type="caution">
    <text evidence="2">The sequence shown here is derived from an EMBL/GenBank/DDBJ whole genome shotgun (WGS) entry which is preliminary data.</text>
</comment>
<protein>
    <submittedName>
        <fullName evidence="2">REP element-mobilizing transposase RayT</fullName>
    </submittedName>
</protein>
<dbReference type="GO" id="GO:0006313">
    <property type="term" value="P:DNA transposition"/>
    <property type="evidence" value="ECO:0007669"/>
    <property type="project" value="InterPro"/>
</dbReference>